<reference evidence="3 4" key="1">
    <citation type="submission" date="2011-12" db="EMBL/GenBank/DDBJ databases">
        <title>The Genome Sequence of Prevotella maculosa OT 289.</title>
        <authorList>
            <consortium name="The Broad Institute Genome Sequencing Platform"/>
            <person name="Earl A."/>
            <person name="Ward D."/>
            <person name="Feldgarden M."/>
            <person name="Gevers D."/>
            <person name="Izard J."/>
            <person name="Blanton J.M."/>
            <person name="Mathney J."/>
            <person name="Tanner A.C."/>
            <person name="Dewhirst F.E."/>
            <person name="Young S.K."/>
            <person name="Zeng Q."/>
            <person name="Gargeya S."/>
            <person name="Fitzgerald M."/>
            <person name="Haas B."/>
            <person name="Abouelleil A."/>
            <person name="Alvarado L."/>
            <person name="Arachchi H.M."/>
            <person name="Berlin A."/>
            <person name="Chapman S.B."/>
            <person name="Gearin G."/>
            <person name="Goldberg J."/>
            <person name="Griggs A."/>
            <person name="Gujja S."/>
            <person name="Hansen M."/>
            <person name="Heiman D."/>
            <person name="Howarth C."/>
            <person name="Larimer J."/>
            <person name="Lui A."/>
            <person name="MacDonald P.J.P."/>
            <person name="McCowen C."/>
            <person name="Montmayeur A."/>
            <person name="Murphy C."/>
            <person name="Neiman D."/>
            <person name="Pearson M."/>
            <person name="Priest M."/>
            <person name="Roberts A."/>
            <person name="Saif S."/>
            <person name="Shea T."/>
            <person name="Sisk P."/>
            <person name="Stolte C."/>
            <person name="Sykes S."/>
            <person name="Wortman J."/>
            <person name="Nusbaum C."/>
            <person name="Birren B."/>
        </authorList>
    </citation>
    <scope>NUCLEOTIDE SEQUENCE [LARGE SCALE GENOMIC DNA]</scope>
    <source>
        <strain evidence="3 4">OT 289</strain>
    </source>
</reference>
<gene>
    <name evidence="3" type="ORF">HMPREF9944_00623</name>
</gene>
<evidence type="ECO:0000256" key="1">
    <source>
        <dbReference type="SAM" id="SignalP"/>
    </source>
</evidence>
<dbReference type="EMBL" id="AGEK01000016">
    <property type="protein sequence ID" value="EHO73030.1"/>
    <property type="molecule type" value="Genomic_DNA"/>
</dbReference>
<dbReference type="HOGENOM" id="CLU_004317_1_0_10"/>
<sequence>MNLKIKSCKSKFLLAGLVALVPVGIDAKPATTSANDTADANKEMVQVTYRKVGRRDILGGVAVVDVAQLLKKNYITYSLDNMQGYIGGFNGNSLWGMDSNNAGYLVLVDGVPRDATNVMPSEISQITFLKGAQAVVLYGSKAAKGAVLITTKRGNNDGLKVEVQANTGLNVAKSFPEYLGSAEYMTLYNEARANDGLAPLYSSADIYHHASGLNPYRYPNIDYYSSDYIRKMYARHEAIAEISGGGKRARFYSNINYYRSGDYFKFGEARNNHVSRFSVRGNVDVNISDDIKAWVNSNATFYDSSTAKGDYWGVASTMRPNFPQNAYPLIPKDMVDPHAKAAWDLLSVAKLIDDKYFLAGSQANASSLFGDIYAAGKRKWTSRQFQFDTGLNIGLGKVLPGLSFETRFAVDYATAYTTSFDNSYAVYIPTWSHHNGKDVVVGLKKEGEDKRSGNQNISGSTDNQTMLFAAQLNYANTFSNVNNVSAMLIASGYQQAKSGQYHKTSSANMAFDASYNFMQKYYADWGLAAIHSAQLAPGHREAFSPSLTLGWRLKRESFLKTVDAIDDMMLSFSGSIINEDIDLARGDVRYYLYKGIWTSDNGYNWYDGSQDKYTYSKRGENEDLGFIKRKELSLSLKTSLWGHFVTLDANFFINSMEGYLIDSPTFFPSHLNTSYPKGSFMPVLNYNNNRRIGFDFALNFNRKFGETELSLGLTGTYYDTKATKVDENNVETYQNRQGKPIDGIWGYRCAGFFQSEAEIATSPDQSKLGSTVRPGDLKYVDVNHDGKIDNYDQVYLGKGGWYGAPFTLGVNFTAKWRGFTFFALGVGNFGAHGVKNSSYYWVREAGKYSAVVRNRWTPETAATATYPRLSTLSGSNNFVTSDFWLYKTDAFRLAKVQITYDLPRRLFASTWVKGLSAFVSGANLLTISGEREVLELNVGSAPQARYYNIGVKATF</sequence>
<dbReference type="InterPro" id="IPR023996">
    <property type="entry name" value="TonB-dep_OMP_SusC/RagA"/>
</dbReference>
<feature type="chain" id="PRO_5003551473" evidence="1">
    <location>
        <begin position="28"/>
        <end position="955"/>
    </location>
</feature>
<protein>
    <submittedName>
        <fullName evidence="3">SusC/RagA family TonB-linked outer membrane protein</fullName>
    </submittedName>
</protein>
<evidence type="ECO:0000259" key="2">
    <source>
        <dbReference type="Pfam" id="PF07715"/>
    </source>
</evidence>
<feature type="signal peptide" evidence="1">
    <location>
        <begin position="1"/>
        <end position="27"/>
    </location>
</feature>
<keyword evidence="1" id="KW-0732">Signal</keyword>
<dbReference type="OrthoDB" id="9768177at2"/>
<evidence type="ECO:0000313" key="4">
    <source>
        <dbReference type="Proteomes" id="UP000003167"/>
    </source>
</evidence>
<dbReference type="InterPro" id="IPR012910">
    <property type="entry name" value="Plug_dom"/>
</dbReference>
<proteinExistence type="predicted"/>
<accession>H1HKC9</accession>
<feature type="domain" description="TonB-dependent receptor plug" evidence="2">
    <location>
        <begin position="63"/>
        <end position="146"/>
    </location>
</feature>
<dbReference type="RefSeq" id="WP_008564365.1">
    <property type="nucleotide sequence ID" value="NZ_JH594501.1"/>
</dbReference>
<dbReference type="InterPro" id="IPR037066">
    <property type="entry name" value="Plug_dom_sf"/>
</dbReference>
<keyword evidence="4" id="KW-1185">Reference proteome</keyword>
<dbReference type="NCBIfam" id="TIGR04056">
    <property type="entry name" value="OMP_RagA_SusC"/>
    <property type="match status" value="1"/>
</dbReference>
<dbReference type="Gene3D" id="2.170.130.10">
    <property type="entry name" value="TonB-dependent receptor, plug domain"/>
    <property type="match status" value="1"/>
</dbReference>
<organism evidence="3 4">
    <name type="scientific">Segatella maculosa OT 289</name>
    <dbReference type="NCBI Taxonomy" id="999422"/>
    <lineage>
        <taxon>Bacteria</taxon>
        <taxon>Pseudomonadati</taxon>
        <taxon>Bacteroidota</taxon>
        <taxon>Bacteroidia</taxon>
        <taxon>Bacteroidales</taxon>
        <taxon>Prevotellaceae</taxon>
        <taxon>Segatella</taxon>
    </lineage>
</organism>
<dbReference type="SUPFAM" id="SSF56935">
    <property type="entry name" value="Porins"/>
    <property type="match status" value="1"/>
</dbReference>
<comment type="caution">
    <text evidence="3">The sequence shown here is derived from an EMBL/GenBank/DDBJ whole genome shotgun (WGS) entry which is preliminary data.</text>
</comment>
<evidence type="ECO:0000313" key="3">
    <source>
        <dbReference type="EMBL" id="EHO73030.1"/>
    </source>
</evidence>
<dbReference type="AlphaFoldDB" id="H1HKC9"/>
<name>H1HKC9_9BACT</name>
<dbReference type="PATRIC" id="fig|999422.3.peg.634"/>
<dbReference type="Proteomes" id="UP000003167">
    <property type="component" value="Unassembled WGS sequence"/>
</dbReference>
<dbReference type="Pfam" id="PF07715">
    <property type="entry name" value="Plug"/>
    <property type="match status" value="1"/>
</dbReference>
<dbReference type="STRING" id="999422.HMPREF9944_00623"/>